<dbReference type="RefSeq" id="WP_276303095.1">
    <property type="nucleotide sequence ID" value="NZ_CP119992.1"/>
</dbReference>
<dbReference type="PANTHER" id="PTHR36844:SF1">
    <property type="entry name" value="PROTEASE PRSW"/>
    <property type="match status" value="1"/>
</dbReference>
<evidence type="ECO:0000256" key="1">
    <source>
        <dbReference type="SAM" id="Phobius"/>
    </source>
</evidence>
<dbReference type="Pfam" id="PF13367">
    <property type="entry name" value="PrsW-protease"/>
    <property type="match status" value="1"/>
</dbReference>
<evidence type="ECO:0000313" key="3">
    <source>
        <dbReference type="Proteomes" id="UP001596547"/>
    </source>
</evidence>
<feature type="transmembrane region" description="Helical" evidence="1">
    <location>
        <begin position="166"/>
        <end position="190"/>
    </location>
</feature>
<protein>
    <submittedName>
        <fullName evidence="2">PrsW family intramembrane metalloprotease</fullName>
    </submittedName>
</protein>
<keyword evidence="1" id="KW-1133">Transmembrane helix</keyword>
<name>A0ABD6ABD8_9EURY</name>
<keyword evidence="1" id="KW-0472">Membrane</keyword>
<feature type="transmembrane region" description="Helical" evidence="1">
    <location>
        <begin position="36"/>
        <end position="63"/>
    </location>
</feature>
<keyword evidence="2" id="KW-0482">Metalloprotease</keyword>
<dbReference type="Proteomes" id="UP001596547">
    <property type="component" value="Unassembled WGS sequence"/>
</dbReference>
<feature type="transmembrane region" description="Helical" evidence="1">
    <location>
        <begin position="252"/>
        <end position="277"/>
    </location>
</feature>
<keyword evidence="3" id="KW-1185">Reference proteome</keyword>
<proteinExistence type="predicted"/>
<comment type="caution">
    <text evidence="2">The sequence shown here is derived from an EMBL/GenBank/DDBJ whole genome shotgun (WGS) entry which is preliminary data.</text>
</comment>
<evidence type="ECO:0000313" key="2">
    <source>
        <dbReference type="EMBL" id="MFC7317661.1"/>
    </source>
</evidence>
<feature type="transmembrane region" description="Helical" evidence="1">
    <location>
        <begin position="223"/>
        <end position="240"/>
    </location>
</feature>
<keyword evidence="1" id="KW-0812">Transmembrane</keyword>
<organism evidence="2 3">
    <name type="scientific">Halomarina halobia</name>
    <dbReference type="NCBI Taxonomy" id="3033386"/>
    <lineage>
        <taxon>Archaea</taxon>
        <taxon>Methanobacteriati</taxon>
        <taxon>Methanobacteriota</taxon>
        <taxon>Stenosarchaea group</taxon>
        <taxon>Halobacteria</taxon>
        <taxon>Halobacteriales</taxon>
        <taxon>Natronomonadaceae</taxon>
        <taxon>Halomarina</taxon>
    </lineage>
</organism>
<dbReference type="InterPro" id="IPR026898">
    <property type="entry name" value="PrsW"/>
</dbReference>
<dbReference type="GeneID" id="79315658"/>
<accession>A0ABD6ABD8</accession>
<feature type="transmembrane region" description="Helical" evidence="1">
    <location>
        <begin position="283"/>
        <end position="302"/>
    </location>
</feature>
<dbReference type="AlphaFoldDB" id="A0ABD6ABD8"/>
<feature type="transmembrane region" description="Helical" evidence="1">
    <location>
        <begin position="125"/>
        <end position="145"/>
    </location>
</feature>
<sequence length="335" mass="35993">MGERDPVEARSDDTRDLYDVATWEPRSALDRLSIKVYGGAVTVGKWIVVLLALAFTVAIGAFGALSDPFVGTLTVLSAIPALALAAYVYYADITSGEPIWLLTATFALSIFFASFAAVINSLFSPLSLLGPIGLVLFFYLVVGPVEESVKLLAVRLYAYRDPRFDAVVDGAVYGAFAGLGFAFVENAIYINRGLEMSPSTGTEAQLAVAGGTAAFRALAGPGHVIYSAFAGYYLGLAKFNPENAGPIVAKGLLIAAFIHATYNTLVSFIPGIVSLSFPNVPQFVVFLAFVLVYQGFFGYLLYRKIARYRAAYRAVRTETERQDGDVPVDTTEFDG</sequence>
<feature type="transmembrane region" description="Helical" evidence="1">
    <location>
        <begin position="99"/>
        <end position="119"/>
    </location>
</feature>
<dbReference type="GO" id="GO:0008237">
    <property type="term" value="F:metallopeptidase activity"/>
    <property type="evidence" value="ECO:0007669"/>
    <property type="project" value="UniProtKB-KW"/>
</dbReference>
<dbReference type="PANTHER" id="PTHR36844">
    <property type="entry name" value="PROTEASE PRSW"/>
    <property type="match status" value="1"/>
</dbReference>
<keyword evidence="2" id="KW-0645">Protease</keyword>
<reference evidence="2 3" key="1">
    <citation type="journal article" date="2019" name="Int. J. Syst. Evol. Microbiol.">
        <title>The Global Catalogue of Microorganisms (GCM) 10K type strain sequencing project: providing services to taxonomists for standard genome sequencing and annotation.</title>
        <authorList>
            <consortium name="The Broad Institute Genomics Platform"/>
            <consortium name="The Broad Institute Genome Sequencing Center for Infectious Disease"/>
            <person name="Wu L."/>
            <person name="Ma J."/>
        </authorList>
    </citation>
    <scope>NUCLEOTIDE SEQUENCE [LARGE SCALE GENOMIC DNA]</scope>
    <source>
        <strain evidence="2 3">PSR21</strain>
    </source>
</reference>
<keyword evidence="2" id="KW-0378">Hydrolase</keyword>
<feature type="transmembrane region" description="Helical" evidence="1">
    <location>
        <begin position="69"/>
        <end position="90"/>
    </location>
</feature>
<gene>
    <name evidence="2" type="ORF">ACFQPE_12820</name>
</gene>
<dbReference type="EMBL" id="JBHTBF010000002">
    <property type="protein sequence ID" value="MFC7317661.1"/>
    <property type="molecule type" value="Genomic_DNA"/>
</dbReference>